<evidence type="ECO:0000313" key="15">
    <source>
        <dbReference type="Proteomes" id="UP000590564"/>
    </source>
</evidence>
<accession>A0A2L1C835</accession>
<dbReference type="GO" id="GO:0004526">
    <property type="term" value="F:ribonuclease P activity"/>
    <property type="evidence" value="ECO:0007669"/>
    <property type="project" value="UniProtKB-UniRule"/>
</dbReference>
<dbReference type="Gene3D" id="1.20.5.420">
    <property type="entry name" value="Immunoglobulin FC, subunit C"/>
    <property type="match status" value="1"/>
</dbReference>
<dbReference type="GO" id="GO:0001682">
    <property type="term" value="P:tRNA 5'-leader removal"/>
    <property type="evidence" value="ECO:0007669"/>
    <property type="project" value="UniProtKB-UniRule"/>
</dbReference>
<comment type="function">
    <text evidence="8">Part of ribonuclease P, a protein complex that generates mature tRNA molecules by cleaving their 5'-ends.</text>
</comment>
<reference evidence="12 15" key="3">
    <citation type="submission" date="2020-08" db="EMBL/GenBank/DDBJ databases">
        <title>Genomic Encyclopedia of Type Strains, Phase IV (KMG-V): Genome sequencing to study the core and pangenomes of soil and plant-associated prokaryotes.</title>
        <authorList>
            <person name="Whitman W."/>
        </authorList>
    </citation>
    <scope>NUCLEOTIDE SEQUENCE [LARGE SCALE GENOMIC DNA]</scope>
    <source>
        <strain evidence="11 14">C13</strain>
        <strain evidence="12 15">D1</strain>
    </source>
</reference>
<dbReference type="Proteomes" id="UP000567099">
    <property type="component" value="Unassembled WGS sequence"/>
</dbReference>
<dbReference type="GO" id="GO:0030677">
    <property type="term" value="C:ribonuclease P complex"/>
    <property type="evidence" value="ECO:0007669"/>
    <property type="project" value="UniProtKB-UniRule"/>
</dbReference>
<protein>
    <recommendedName>
        <fullName evidence="8">Ribonuclease P protein component 4</fullName>
        <shortName evidence="8">RNase P component 4</shortName>
        <ecNumber evidence="8">3.1.26.5</ecNumber>
    </recommendedName>
    <alternativeName>
        <fullName evidence="8">Rpp21</fullName>
    </alternativeName>
</protein>
<dbReference type="PANTHER" id="PTHR14742">
    <property type="entry name" value="RIBONUCLEASE P SUBUNIT P21"/>
    <property type="match status" value="1"/>
</dbReference>
<comment type="cofactor">
    <cofactor evidence="8">
        <name>Zn(2+)</name>
        <dbReference type="ChEBI" id="CHEBI:29105"/>
    </cofactor>
    <text evidence="8">Binds 1 zinc ion per subunit.</text>
</comment>
<dbReference type="RefSeq" id="WP_104837172.1">
    <property type="nucleotide sequence ID" value="NZ_CP026606.1"/>
</dbReference>
<dbReference type="EC" id="3.1.26.5" evidence="8"/>
<keyword evidence="3 8" id="KW-0540">Nuclease</keyword>
<reference evidence="13" key="1">
    <citation type="journal article" date="2018" name="Genome Announc.">
        <title>Complete Genome Sequence of the Methanococcus maripaludis Type Strain JJ (DSM 2067), a Model for Selenoprotein Synthesis in Archaea.</title>
        <authorList>
            <person name="Poehlein A."/>
            <person name="Heym D."/>
            <person name="Quitzke V."/>
            <person name="Fersch J."/>
            <person name="Daniel R."/>
            <person name="Rother M."/>
        </authorList>
    </citation>
    <scope>NUCLEOTIDE SEQUENCE [LARGE SCALE GENOMIC DNA]</scope>
    <source>
        <strain evidence="13">DSM 2067</strain>
    </source>
</reference>
<dbReference type="EMBL" id="CP026606">
    <property type="protein sequence ID" value="AVB75489.1"/>
    <property type="molecule type" value="Genomic_DNA"/>
</dbReference>
<evidence type="ECO:0000313" key="14">
    <source>
        <dbReference type="Proteomes" id="UP000567099"/>
    </source>
</evidence>
<dbReference type="Pfam" id="PF04032">
    <property type="entry name" value="Rpr2"/>
    <property type="match status" value="1"/>
</dbReference>
<gene>
    <name evidence="8" type="primary">rnp4</name>
    <name evidence="11" type="ORF">HNP94_000814</name>
    <name evidence="12" type="ORF">HNP96_000201</name>
    <name evidence="10" type="ORF">MMJJ_00700</name>
</gene>
<keyword evidence="6 8" id="KW-0378">Hydrolase</keyword>
<evidence type="ECO:0000313" key="12">
    <source>
        <dbReference type="EMBL" id="MBB6496180.1"/>
    </source>
</evidence>
<evidence type="ECO:0000256" key="2">
    <source>
        <dbReference type="ARBA" id="ARBA00022694"/>
    </source>
</evidence>
<proteinExistence type="inferred from homology"/>
<keyword evidence="1 8" id="KW-0963">Cytoplasm</keyword>
<feature type="binding site" evidence="8">
    <location>
        <position position="65"/>
    </location>
    <ligand>
        <name>Zn(2+)</name>
        <dbReference type="ChEBI" id="CHEBI:29105"/>
    </ligand>
</feature>
<keyword evidence="7 8" id="KW-0862">Zinc</keyword>
<comment type="catalytic activity">
    <reaction evidence="8">
        <text>Endonucleolytic cleavage of RNA, removing 5'-extranucleotides from tRNA precursor.</text>
        <dbReference type="EC" id="3.1.26.5"/>
    </reaction>
</comment>
<dbReference type="AlphaFoldDB" id="A0A2L1C835"/>
<evidence type="ECO:0000256" key="9">
    <source>
        <dbReference type="SAM" id="Coils"/>
    </source>
</evidence>
<dbReference type="HAMAP" id="MF_00757">
    <property type="entry name" value="RNase_P_4"/>
    <property type="match status" value="1"/>
</dbReference>
<feature type="binding site" evidence="8">
    <location>
        <position position="68"/>
    </location>
    <ligand>
        <name>Zn(2+)</name>
        <dbReference type="ChEBI" id="CHEBI:29105"/>
    </ligand>
</feature>
<evidence type="ECO:0000313" key="13">
    <source>
        <dbReference type="Proteomes" id="UP000239462"/>
    </source>
</evidence>
<dbReference type="KEGG" id="mmad:MMJJ_00700"/>
<evidence type="ECO:0000256" key="3">
    <source>
        <dbReference type="ARBA" id="ARBA00022722"/>
    </source>
</evidence>
<dbReference type="PANTHER" id="PTHR14742:SF0">
    <property type="entry name" value="RIBONUCLEASE P PROTEIN SUBUNIT P21"/>
    <property type="match status" value="1"/>
</dbReference>
<dbReference type="Gene3D" id="6.20.50.20">
    <property type="match status" value="1"/>
</dbReference>
<comment type="subunit">
    <text evidence="8">Consists of a catalytic RNA component and at least 4-5 protein subunits.</text>
</comment>
<keyword evidence="2 8" id="KW-0819">tRNA processing</keyword>
<dbReference type="GO" id="GO:0005737">
    <property type="term" value="C:cytoplasm"/>
    <property type="evidence" value="ECO:0007669"/>
    <property type="project" value="UniProtKB-SubCell"/>
</dbReference>
<dbReference type="GeneID" id="36101166"/>
<dbReference type="InterPro" id="IPR016432">
    <property type="entry name" value="RNP4"/>
</dbReference>
<dbReference type="Proteomes" id="UP000590564">
    <property type="component" value="Unassembled WGS sequence"/>
</dbReference>
<dbReference type="Proteomes" id="UP000239462">
    <property type="component" value="Chromosome"/>
</dbReference>
<evidence type="ECO:0000313" key="10">
    <source>
        <dbReference type="EMBL" id="AVB75489.1"/>
    </source>
</evidence>
<comment type="subcellular location">
    <subcellularLocation>
        <location evidence="8">Cytoplasm</location>
    </subcellularLocation>
</comment>
<evidence type="ECO:0000256" key="7">
    <source>
        <dbReference type="ARBA" id="ARBA00022833"/>
    </source>
</evidence>
<reference evidence="10" key="2">
    <citation type="submission" date="2018-02" db="EMBL/GenBank/DDBJ databases">
        <title>Complete genome sequence of the Methanococcus maripaludis type strain JJ (DSM 2067), a model for selenoprotein synthesis in Archaea.</title>
        <authorList>
            <person name="Poehlein A."/>
            <person name="Heym D."/>
            <person name="Quitzke V."/>
            <person name="Fersch J."/>
            <person name="Daniel R."/>
            <person name="Rother M."/>
        </authorList>
    </citation>
    <scope>NUCLEOTIDE SEQUENCE [LARGE SCALE GENOMIC DNA]</scope>
    <source>
        <strain evidence="10">DSM 2067</strain>
    </source>
</reference>
<keyword evidence="5 8" id="KW-0255">Endonuclease</keyword>
<evidence type="ECO:0000256" key="1">
    <source>
        <dbReference type="ARBA" id="ARBA00022490"/>
    </source>
</evidence>
<keyword evidence="4 8" id="KW-0479">Metal-binding</keyword>
<feature type="binding site" evidence="8">
    <location>
        <position position="97"/>
    </location>
    <ligand>
        <name>Zn(2+)</name>
        <dbReference type="ChEBI" id="CHEBI:29105"/>
    </ligand>
</feature>
<dbReference type="EMBL" id="JACHED010000001">
    <property type="protein sequence ID" value="MBB6496180.1"/>
    <property type="molecule type" value="Genomic_DNA"/>
</dbReference>
<dbReference type="PIRSF" id="PIRSF004878">
    <property type="entry name" value="RNase_P_4"/>
    <property type="match status" value="1"/>
</dbReference>
<evidence type="ECO:0000256" key="8">
    <source>
        <dbReference type="HAMAP-Rule" id="MF_00757"/>
    </source>
</evidence>
<evidence type="ECO:0000256" key="6">
    <source>
        <dbReference type="ARBA" id="ARBA00022801"/>
    </source>
</evidence>
<keyword evidence="9" id="KW-0175">Coiled coil</keyword>
<dbReference type="InterPro" id="IPR007175">
    <property type="entry name" value="Rpr2/Snm1/Rpp21"/>
</dbReference>
<evidence type="ECO:0000313" key="11">
    <source>
        <dbReference type="EMBL" id="MBA2863814.1"/>
    </source>
</evidence>
<sequence>MKLKKKFLEKSKKVAEERINILMNQAEKESNSGKTERSKNYVLLGKKIAMRMRMPYPKEWKRRICKNCGSFLIYGKNARVRTKAKNYPHVVITCLDCNSITRIPIKTAKK</sequence>
<name>A0A2L1C835_METMI</name>
<evidence type="ECO:0000256" key="4">
    <source>
        <dbReference type="ARBA" id="ARBA00022723"/>
    </source>
</evidence>
<feature type="binding site" evidence="8">
    <location>
        <position position="94"/>
    </location>
    <ligand>
        <name>Zn(2+)</name>
        <dbReference type="ChEBI" id="CHEBI:29105"/>
    </ligand>
</feature>
<organism evidence="10 13">
    <name type="scientific">Methanococcus maripaludis</name>
    <name type="common">Methanococcus deltae</name>
    <dbReference type="NCBI Taxonomy" id="39152"/>
    <lineage>
        <taxon>Archaea</taxon>
        <taxon>Methanobacteriati</taxon>
        <taxon>Methanobacteriota</taxon>
        <taxon>Methanomada group</taxon>
        <taxon>Methanococci</taxon>
        <taxon>Methanococcales</taxon>
        <taxon>Methanococcaceae</taxon>
        <taxon>Methanococcus</taxon>
    </lineage>
</organism>
<dbReference type="EMBL" id="JACDUO010000001">
    <property type="protein sequence ID" value="MBA2863814.1"/>
    <property type="molecule type" value="Genomic_DNA"/>
</dbReference>
<comment type="similarity">
    <text evidence="8">Belongs to the eukaryotic/archaeal RNase P protein component 4 family.</text>
</comment>
<feature type="coiled-coil region" evidence="9">
    <location>
        <begin position="5"/>
        <end position="32"/>
    </location>
</feature>
<dbReference type="GO" id="GO:0008270">
    <property type="term" value="F:zinc ion binding"/>
    <property type="evidence" value="ECO:0007669"/>
    <property type="project" value="UniProtKB-UniRule"/>
</dbReference>
<evidence type="ECO:0000256" key="5">
    <source>
        <dbReference type="ARBA" id="ARBA00022759"/>
    </source>
</evidence>